<proteinExistence type="predicted"/>
<feature type="chain" id="PRO_5042995621" evidence="1">
    <location>
        <begin position="26"/>
        <end position="275"/>
    </location>
</feature>
<name>A0AAP2CTA9_9RHOB</name>
<protein>
    <submittedName>
        <fullName evidence="2">DUF481 domain-containing protein</fullName>
    </submittedName>
</protein>
<evidence type="ECO:0000313" key="3">
    <source>
        <dbReference type="Proteomes" id="UP001315686"/>
    </source>
</evidence>
<dbReference type="Proteomes" id="UP001315686">
    <property type="component" value="Unassembled WGS sequence"/>
</dbReference>
<evidence type="ECO:0000256" key="1">
    <source>
        <dbReference type="SAM" id="SignalP"/>
    </source>
</evidence>
<organism evidence="2 3">
    <name type="scientific">Harenicola maris</name>
    <dbReference type="NCBI Taxonomy" id="2841044"/>
    <lineage>
        <taxon>Bacteria</taxon>
        <taxon>Pseudomonadati</taxon>
        <taxon>Pseudomonadota</taxon>
        <taxon>Alphaproteobacteria</taxon>
        <taxon>Rhodobacterales</taxon>
        <taxon>Paracoccaceae</taxon>
        <taxon>Harenicola</taxon>
    </lineage>
</organism>
<dbReference type="EMBL" id="JADQAZ010000004">
    <property type="protein sequence ID" value="MBT0959330.1"/>
    <property type="molecule type" value="Genomic_DNA"/>
</dbReference>
<sequence length="275" mass="29797">MTNLIKLGAVSAVALMLAAPAFSQAALVGTEALDDRIDDIQEDVADEFDKSVDADRYGANQFPDGWTGGVSLGFAATSGNTDTADLSVGGRFRYGNGPWNHTFGFGAEFGESDGVKSKEEVFSVYDVNRYFTDRFYVFGLASIEYDRFATNELDAFVGVGPGYRVVATEDATWRVQAGPGVRFTRDQLGNEETEGAGLLSSRVYYKISDTVFLSNDTDVLFSEGSNLATNDIGVNFKVSDKLATRVGYRTEYNSEPLAGYKKSDNTLGVSLVYGF</sequence>
<evidence type="ECO:0000313" key="2">
    <source>
        <dbReference type="EMBL" id="MBT0959330.1"/>
    </source>
</evidence>
<feature type="signal peptide" evidence="1">
    <location>
        <begin position="1"/>
        <end position="25"/>
    </location>
</feature>
<comment type="caution">
    <text evidence="2">The sequence shown here is derived from an EMBL/GenBank/DDBJ whole genome shotgun (WGS) entry which is preliminary data.</text>
</comment>
<dbReference type="RefSeq" id="WP_327795564.1">
    <property type="nucleotide sequence ID" value="NZ_JADQAZ010000004.1"/>
</dbReference>
<keyword evidence="1" id="KW-0732">Signal</keyword>
<reference evidence="2 3" key="1">
    <citation type="journal article" date="2021" name="Arch. Microbiol.">
        <title>Harenicola maris gen. nov., sp. nov. isolated from the Sea of Japan shallow sediments.</title>
        <authorList>
            <person name="Romanenko L.A."/>
            <person name="Kurilenko V.V."/>
            <person name="Chernysheva N.Y."/>
            <person name="Tekutyeva L.A."/>
            <person name="Velansky P.V."/>
            <person name="Svetashev V.I."/>
            <person name="Isaeva M.P."/>
        </authorList>
    </citation>
    <scope>NUCLEOTIDE SEQUENCE [LARGE SCALE GENOMIC DNA]</scope>
    <source>
        <strain evidence="2 3">KMM 3653</strain>
    </source>
</reference>
<dbReference type="AlphaFoldDB" id="A0AAP2CTA9"/>
<dbReference type="Pfam" id="PF04338">
    <property type="entry name" value="DUF481"/>
    <property type="match status" value="1"/>
</dbReference>
<keyword evidence="3" id="KW-1185">Reference proteome</keyword>
<accession>A0AAP2CTA9</accession>
<gene>
    <name evidence="2" type="ORF">IV417_18220</name>
</gene>
<dbReference type="InterPro" id="IPR007433">
    <property type="entry name" value="DUF481"/>
</dbReference>